<evidence type="ECO:0000256" key="4">
    <source>
        <dbReference type="ARBA" id="ARBA00022692"/>
    </source>
</evidence>
<feature type="transmembrane region" description="Helical" evidence="8">
    <location>
        <begin position="286"/>
        <end position="307"/>
    </location>
</feature>
<feature type="transmembrane region" description="Helical" evidence="8">
    <location>
        <begin position="165"/>
        <end position="183"/>
    </location>
</feature>
<feature type="transmembrane region" description="Helical" evidence="8">
    <location>
        <begin position="319"/>
        <end position="341"/>
    </location>
</feature>
<feature type="transmembrane region" description="Helical" evidence="8">
    <location>
        <begin position="347"/>
        <end position="367"/>
    </location>
</feature>
<dbReference type="OrthoDB" id="9809167at2"/>
<evidence type="ECO:0000256" key="8">
    <source>
        <dbReference type="SAM" id="Phobius"/>
    </source>
</evidence>
<dbReference type="Proteomes" id="UP000181909">
    <property type="component" value="Unassembled WGS sequence"/>
</dbReference>
<evidence type="ECO:0000256" key="3">
    <source>
        <dbReference type="ARBA" id="ARBA00022448"/>
    </source>
</evidence>
<evidence type="ECO:0000256" key="2">
    <source>
        <dbReference type="ARBA" id="ARBA00008974"/>
    </source>
</evidence>
<feature type="transmembrane region" description="Helical" evidence="8">
    <location>
        <begin position="388"/>
        <end position="413"/>
    </location>
</feature>
<dbReference type="GO" id="GO:0005886">
    <property type="term" value="C:plasma membrane"/>
    <property type="evidence" value="ECO:0007669"/>
    <property type="project" value="TreeGrafter"/>
</dbReference>
<feature type="transmembrane region" description="Helical" evidence="8">
    <location>
        <begin position="433"/>
        <end position="449"/>
    </location>
</feature>
<name>A0A1K2DSA6_STRAR</name>
<organism evidence="9 10">
    <name type="scientific">Streptomyces atratus</name>
    <dbReference type="NCBI Taxonomy" id="1893"/>
    <lineage>
        <taxon>Bacteria</taxon>
        <taxon>Bacillati</taxon>
        <taxon>Actinomycetota</taxon>
        <taxon>Actinomycetes</taxon>
        <taxon>Kitasatosporales</taxon>
        <taxon>Streptomycetaceae</taxon>
        <taxon>Streptomyces</taxon>
    </lineage>
</organism>
<feature type="transmembrane region" description="Helical" evidence="8">
    <location>
        <begin position="195"/>
        <end position="216"/>
    </location>
</feature>
<dbReference type="PIRSF" id="PIRSF002744">
    <property type="entry name" value="Pur-cyt_permease"/>
    <property type="match status" value="1"/>
</dbReference>
<proteinExistence type="inferred from homology"/>
<evidence type="ECO:0000256" key="1">
    <source>
        <dbReference type="ARBA" id="ARBA00004141"/>
    </source>
</evidence>
<comment type="similarity">
    <text evidence="2 7">Belongs to the purine-cytosine permease (2.A.39) family.</text>
</comment>
<sequence length="471" mass="48578">METRGLEPVPDNERTGRVRTLFPTWVGANLTVLLLSVGAGLVVFNGLNLWQVLTVAVLASVIGFGLVGLVSIAGSRGGAPGMALSRAVFGQRGNLLPGALTWVARWGWETVNAVTGTYAVLAVLSLLFGITAGHRLTLVTLLAFVGCSWLVSGLGAGALRVCCTWSAYLFGGVSVLVLVHLIGATDWRSVLGRPAGPPALMIAGVGTLAAGGISWAPSGPDFARYLPRDASGRAMTGAIVGGAGVVYVPMVLMGAVMAVAEPGLAVTRDPVAFIGPLLPDWLSVPYLLFIVAGMVLINAMSMYSAGFTAQTLGFPVPRTWAVGMNAAISLFLAASLMLTAAGFLDSFISFLTLLAVTFSAWIGVFGVDLLRGRTYDPAALLDTTPASAYWYTGGFAVPAVAAWAAGLATGLLFTGVRWFTGPLATTWIGRQGLGWAATIAISAALYAILPRPTGLARGDGGEPGEGAPLHF</sequence>
<keyword evidence="5 8" id="KW-1133">Transmembrane helix</keyword>
<feature type="transmembrane region" description="Helical" evidence="8">
    <location>
        <begin position="136"/>
        <end position="158"/>
    </location>
</feature>
<reference evidence="9 10" key="1">
    <citation type="submission" date="2016-11" db="EMBL/GenBank/DDBJ databases">
        <authorList>
            <person name="Jaros S."/>
            <person name="Januszkiewicz K."/>
            <person name="Wedrychowicz H."/>
        </authorList>
    </citation>
    <scope>NUCLEOTIDE SEQUENCE [LARGE SCALE GENOMIC DNA]</scope>
    <source>
        <strain evidence="9 10">OK807</strain>
    </source>
</reference>
<evidence type="ECO:0000313" key="9">
    <source>
        <dbReference type="EMBL" id="SFY25516.1"/>
    </source>
</evidence>
<evidence type="ECO:0000256" key="5">
    <source>
        <dbReference type="ARBA" id="ARBA00022989"/>
    </source>
</evidence>
<dbReference type="InterPro" id="IPR026030">
    <property type="entry name" value="Pur-cyt_permease_Fcy2/21/22"/>
</dbReference>
<dbReference type="STRING" id="1893.SAMN02787144_101569"/>
<dbReference type="EMBL" id="FPJO01000015">
    <property type="protein sequence ID" value="SFY25516.1"/>
    <property type="molecule type" value="Genomic_DNA"/>
</dbReference>
<dbReference type="Pfam" id="PF02133">
    <property type="entry name" value="Transp_cyt_pur"/>
    <property type="match status" value="1"/>
</dbReference>
<dbReference type="PANTHER" id="PTHR31806:SF1">
    <property type="entry name" value="PURINE-CYTOSINE PERMEASE FCY2-RELATED"/>
    <property type="match status" value="1"/>
</dbReference>
<evidence type="ECO:0000256" key="6">
    <source>
        <dbReference type="ARBA" id="ARBA00023136"/>
    </source>
</evidence>
<keyword evidence="3 7" id="KW-0813">Transport</keyword>
<evidence type="ECO:0000313" key="10">
    <source>
        <dbReference type="Proteomes" id="UP000181909"/>
    </source>
</evidence>
<feature type="transmembrane region" description="Helical" evidence="8">
    <location>
        <begin position="111"/>
        <end position="130"/>
    </location>
</feature>
<dbReference type="InterPro" id="IPR001248">
    <property type="entry name" value="Pur-cyt_permease"/>
</dbReference>
<feature type="transmembrane region" description="Helical" evidence="8">
    <location>
        <begin position="50"/>
        <end position="72"/>
    </location>
</feature>
<dbReference type="AlphaFoldDB" id="A0A1K2DSA6"/>
<dbReference type="PANTHER" id="PTHR31806">
    <property type="entry name" value="PURINE-CYTOSINE PERMEASE FCY2-RELATED"/>
    <property type="match status" value="1"/>
</dbReference>
<protein>
    <submittedName>
        <fullName evidence="9">Purine-cytosine permease</fullName>
    </submittedName>
</protein>
<dbReference type="Gene3D" id="1.10.4160.10">
    <property type="entry name" value="Hydantoin permease"/>
    <property type="match status" value="1"/>
</dbReference>
<evidence type="ECO:0000256" key="7">
    <source>
        <dbReference type="PIRNR" id="PIRNR002744"/>
    </source>
</evidence>
<dbReference type="GO" id="GO:0022857">
    <property type="term" value="F:transmembrane transporter activity"/>
    <property type="evidence" value="ECO:0007669"/>
    <property type="project" value="InterPro"/>
</dbReference>
<dbReference type="RefSeq" id="WP_072487245.1">
    <property type="nucleotide sequence ID" value="NZ_CP109381.1"/>
</dbReference>
<keyword evidence="6 7" id="KW-0472">Membrane</keyword>
<comment type="subcellular location">
    <subcellularLocation>
        <location evidence="1">Membrane</location>
        <topology evidence="1">Multi-pass membrane protein</topology>
    </subcellularLocation>
</comment>
<feature type="transmembrane region" description="Helical" evidence="8">
    <location>
        <begin position="237"/>
        <end position="260"/>
    </location>
</feature>
<feature type="transmembrane region" description="Helical" evidence="8">
    <location>
        <begin position="21"/>
        <end position="44"/>
    </location>
</feature>
<gene>
    <name evidence="9" type="ORF">SAMN02787144_101569</name>
</gene>
<accession>A0A1K2DSA6</accession>
<keyword evidence="4 8" id="KW-0812">Transmembrane</keyword>